<organism evidence="8 9">
    <name type="scientific">Paracoccus onchidii</name>
    <dbReference type="NCBI Taxonomy" id="3017813"/>
    <lineage>
        <taxon>Bacteria</taxon>
        <taxon>Pseudomonadati</taxon>
        <taxon>Pseudomonadota</taxon>
        <taxon>Alphaproteobacteria</taxon>
        <taxon>Rhodobacterales</taxon>
        <taxon>Paracoccaceae</taxon>
        <taxon>Paracoccus</taxon>
    </lineage>
</organism>
<comment type="similarity">
    <text evidence="2">Belongs to the ABC transporter superfamily.</text>
</comment>
<dbReference type="InterPro" id="IPR003439">
    <property type="entry name" value="ABC_transporter-like_ATP-bd"/>
</dbReference>
<comment type="caution">
    <text evidence="8">The sequence shown here is derived from an EMBL/GenBank/DDBJ whole genome shotgun (WGS) entry which is preliminary data.</text>
</comment>
<dbReference type="RefSeq" id="WP_271888868.1">
    <property type="nucleotide sequence ID" value="NZ_JAQBIE010000010.1"/>
</dbReference>
<accession>A0ABT4ZEF1</accession>
<evidence type="ECO:0000256" key="2">
    <source>
        <dbReference type="ARBA" id="ARBA00005417"/>
    </source>
</evidence>
<evidence type="ECO:0000313" key="9">
    <source>
        <dbReference type="Proteomes" id="UP001165641"/>
    </source>
</evidence>
<dbReference type="Pfam" id="PF00005">
    <property type="entry name" value="ABC_tran"/>
    <property type="match status" value="1"/>
</dbReference>
<evidence type="ECO:0000256" key="6">
    <source>
        <dbReference type="SAM" id="MobiDB-lite"/>
    </source>
</evidence>
<sequence length="119" mass="13072">MTAVDDISLQIRHGEILGMVGESGAVRSMTGMSILGLLEPPGRIAAGTTHLSGDRIDKLDDRAMQTVRGSRIGAIFQERLTSFNPLFRGRRPTVRNHSPAYRSRQIQRSRTRQGLSSAV</sequence>
<dbReference type="Gene3D" id="3.40.50.300">
    <property type="entry name" value="P-loop containing nucleotide triphosphate hydrolases"/>
    <property type="match status" value="1"/>
</dbReference>
<dbReference type="InterPro" id="IPR027417">
    <property type="entry name" value="P-loop_NTPase"/>
</dbReference>
<keyword evidence="3" id="KW-0813">Transport</keyword>
<reference evidence="8" key="1">
    <citation type="submission" date="2022-12" db="EMBL/GenBank/DDBJ databases">
        <title>Paracoccus onchidii sp. nov., isolated from a marine invertebrate from the South China Sea.</title>
        <authorList>
            <person name="Xu S."/>
            <person name="Liu Z."/>
            <person name="Xu Y."/>
        </authorList>
    </citation>
    <scope>NUCLEOTIDE SEQUENCE</scope>
    <source>
        <strain evidence="8">Z330</strain>
    </source>
</reference>
<keyword evidence="4" id="KW-1003">Cell membrane</keyword>
<evidence type="ECO:0000256" key="1">
    <source>
        <dbReference type="ARBA" id="ARBA00004370"/>
    </source>
</evidence>
<dbReference type="GO" id="GO:0005524">
    <property type="term" value="F:ATP binding"/>
    <property type="evidence" value="ECO:0007669"/>
    <property type="project" value="UniProtKB-KW"/>
</dbReference>
<gene>
    <name evidence="8" type="ORF">PAF17_09515</name>
</gene>
<name>A0ABT4ZEF1_9RHOB</name>
<comment type="subcellular location">
    <subcellularLocation>
        <location evidence="1">Membrane</location>
    </subcellularLocation>
</comment>
<keyword evidence="5" id="KW-0472">Membrane</keyword>
<proteinExistence type="inferred from homology"/>
<evidence type="ECO:0000256" key="3">
    <source>
        <dbReference type="ARBA" id="ARBA00022448"/>
    </source>
</evidence>
<evidence type="ECO:0000256" key="4">
    <source>
        <dbReference type="ARBA" id="ARBA00022475"/>
    </source>
</evidence>
<feature type="region of interest" description="Disordered" evidence="6">
    <location>
        <begin position="88"/>
        <end position="119"/>
    </location>
</feature>
<evidence type="ECO:0000256" key="5">
    <source>
        <dbReference type="ARBA" id="ARBA00023136"/>
    </source>
</evidence>
<evidence type="ECO:0000259" key="7">
    <source>
        <dbReference type="Pfam" id="PF00005"/>
    </source>
</evidence>
<dbReference type="SUPFAM" id="SSF52540">
    <property type="entry name" value="P-loop containing nucleoside triphosphate hydrolases"/>
    <property type="match status" value="1"/>
</dbReference>
<dbReference type="PANTHER" id="PTHR43297:SF2">
    <property type="entry name" value="DIPEPTIDE TRANSPORT ATP-BINDING PROTEIN DPPD"/>
    <property type="match status" value="1"/>
</dbReference>
<keyword evidence="8" id="KW-0547">Nucleotide-binding</keyword>
<evidence type="ECO:0000313" key="8">
    <source>
        <dbReference type="EMBL" id="MDB6177746.1"/>
    </source>
</evidence>
<dbReference type="InterPro" id="IPR050388">
    <property type="entry name" value="ABC_Ni/Peptide_Import"/>
</dbReference>
<keyword evidence="8" id="KW-0067">ATP-binding</keyword>
<feature type="domain" description="ABC transporter" evidence="7">
    <location>
        <begin position="5"/>
        <end position="88"/>
    </location>
</feature>
<dbReference type="PANTHER" id="PTHR43297">
    <property type="entry name" value="OLIGOPEPTIDE TRANSPORT ATP-BINDING PROTEIN APPD"/>
    <property type="match status" value="1"/>
</dbReference>
<keyword evidence="9" id="KW-1185">Reference proteome</keyword>
<protein>
    <submittedName>
        <fullName evidence="8">ATP-binding cassette domain-containing protein</fullName>
    </submittedName>
</protein>
<dbReference type="Proteomes" id="UP001165641">
    <property type="component" value="Unassembled WGS sequence"/>
</dbReference>
<dbReference type="EMBL" id="JAQBIE010000010">
    <property type="protein sequence ID" value="MDB6177746.1"/>
    <property type="molecule type" value="Genomic_DNA"/>
</dbReference>